<feature type="coiled-coil region" evidence="1">
    <location>
        <begin position="22"/>
        <end position="60"/>
    </location>
</feature>
<feature type="region of interest" description="Disordered" evidence="2">
    <location>
        <begin position="228"/>
        <end position="274"/>
    </location>
</feature>
<comment type="caution">
    <text evidence="3">The sequence shown here is derived from an EMBL/GenBank/DDBJ whole genome shotgun (WGS) entry which is preliminary data.</text>
</comment>
<evidence type="ECO:0000256" key="2">
    <source>
        <dbReference type="SAM" id="MobiDB-lite"/>
    </source>
</evidence>
<evidence type="ECO:0000313" key="3">
    <source>
        <dbReference type="EMBL" id="ORZ24293.1"/>
    </source>
</evidence>
<gene>
    <name evidence="3" type="ORF">BCR42DRAFT_387125</name>
</gene>
<organism evidence="3 4">
    <name type="scientific">Absidia repens</name>
    <dbReference type="NCBI Taxonomy" id="90262"/>
    <lineage>
        <taxon>Eukaryota</taxon>
        <taxon>Fungi</taxon>
        <taxon>Fungi incertae sedis</taxon>
        <taxon>Mucoromycota</taxon>
        <taxon>Mucoromycotina</taxon>
        <taxon>Mucoromycetes</taxon>
        <taxon>Mucorales</taxon>
        <taxon>Cunninghamellaceae</taxon>
        <taxon>Absidia</taxon>
    </lineage>
</organism>
<dbReference type="Proteomes" id="UP000193560">
    <property type="component" value="Unassembled WGS sequence"/>
</dbReference>
<dbReference type="AlphaFoldDB" id="A0A1X2IYC8"/>
<feature type="compositionally biased region" description="Low complexity" evidence="2">
    <location>
        <begin position="228"/>
        <end position="240"/>
    </location>
</feature>
<dbReference type="EMBL" id="MCGE01000002">
    <property type="protein sequence ID" value="ORZ24293.1"/>
    <property type="molecule type" value="Genomic_DNA"/>
</dbReference>
<keyword evidence="1" id="KW-0175">Coiled coil</keyword>
<feature type="region of interest" description="Disordered" evidence="2">
    <location>
        <begin position="334"/>
        <end position="398"/>
    </location>
</feature>
<feature type="compositionally biased region" description="Polar residues" evidence="2">
    <location>
        <begin position="251"/>
        <end position="261"/>
    </location>
</feature>
<reference evidence="3 4" key="1">
    <citation type="submission" date="2016-07" db="EMBL/GenBank/DDBJ databases">
        <title>Pervasive Adenine N6-methylation of Active Genes in Fungi.</title>
        <authorList>
            <consortium name="DOE Joint Genome Institute"/>
            <person name="Mondo S.J."/>
            <person name="Dannebaum R.O."/>
            <person name="Kuo R.C."/>
            <person name="Labutti K."/>
            <person name="Haridas S."/>
            <person name="Kuo A."/>
            <person name="Salamov A."/>
            <person name="Ahrendt S.R."/>
            <person name="Lipzen A."/>
            <person name="Sullivan W."/>
            <person name="Andreopoulos W.B."/>
            <person name="Clum A."/>
            <person name="Lindquist E."/>
            <person name="Daum C."/>
            <person name="Ramamoorthy G.K."/>
            <person name="Gryganskyi A."/>
            <person name="Culley D."/>
            <person name="Magnuson J.K."/>
            <person name="James T.Y."/>
            <person name="O'Malley M.A."/>
            <person name="Stajich J.E."/>
            <person name="Spatafora J.W."/>
            <person name="Visel A."/>
            <person name="Grigoriev I.V."/>
        </authorList>
    </citation>
    <scope>NUCLEOTIDE SEQUENCE [LARGE SCALE GENOMIC DNA]</scope>
    <source>
        <strain evidence="3 4">NRRL 1336</strain>
    </source>
</reference>
<sequence>MQQYVNEQHPLFIQLQQQVKIIQETQVKHQQIQQQLQAQIQQLQTNMHKFQNKLRQQNSLNTNAVIPWPSMLTDNPMARRPIRKPKFIAAFSNILGVKNVVADYKMLQSKASAVVDKIQASYQAVGKTISTIKIMWDDLPITLKQCAINELEKSLDLTKYPIDRAEDHWMAEYLLNNQCTIQVVGSFIDVIREAEGILSKSPSPIIKQEKSKNEEYAFPLPVEQVIISSPDATPTSPSSIEAAAGSRSPLGENSSSSTGTSYPPAKHSTENIRSRYSEPYLDEVMSLPNVYYYAYSNYISSLPNKKTEKYTQGDPMEGPSKFRTFSSASTFHPTLNGAPAIVPEPKKGKRKYQEYSSTSSFCPRYQDNAQNSNMVPDRKGKQPMEYYPIEESNRKWQR</sequence>
<feature type="compositionally biased region" description="Polar residues" evidence="2">
    <location>
        <begin position="354"/>
        <end position="374"/>
    </location>
</feature>
<evidence type="ECO:0000256" key="1">
    <source>
        <dbReference type="SAM" id="Coils"/>
    </source>
</evidence>
<accession>A0A1X2IYC8</accession>
<name>A0A1X2IYC8_9FUNG</name>
<keyword evidence="4" id="KW-1185">Reference proteome</keyword>
<proteinExistence type="predicted"/>
<evidence type="ECO:0000313" key="4">
    <source>
        <dbReference type="Proteomes" id="UP000193560"/>
    </source>
</evidence>
<protein>
    <submittedName>
        <fullName evidence="3">Uncharacterized protein</fullName>
    </submittedName>
</protein>